<dbReference type="SUPFAM" id="SSF51556">
    <property type="entry name" value="Metallo-dependent hydrolases"/>
    <property type="match status" value="1"/>
</dbReference>
<name>Q8KDD9_CHLTE</name>
<evidence type="ECO:0000256" key="1">
    <source>
        <dbReference type="SAM" id="Phobius"/>
    </source>
</evidence>
<accession>Q8KDD9</accession>
<dbReference type="HOGENOM" id="CLU_625430_0_0_10"/>
<dbReference type="GO" id="GO:0016787">
    <property type="term" value="F:hydrolase activity"/>
    <property type="evidence" value="ECO:0007669"/>
    <property type="project" value="InterPro"/>
</dbReference>
<protein>
    <recommendedName>
        <fullName evidence="2">Amidohydrolase-related domain-containing protein</fullName>
    </recommendedName>
</protein>
<evidence type="ECO:0000259" key="2">
    <source>
        <dbReference type="Pfam" id="PF04909"/>
    </source>
</evidence>
<dbReference type="eggNOG" id="COG2159">
    <property type="taxonomic scope" value="Bacteria"/>
</dbReference>
<feature type="transmembrane region" description="Helical" evidence="1">
    <location>
        <begin position="74"/>
        <end position="95"/>
    </location>
</feature>
<dbReference type="InterPro" id="IPR006680">
    <property type="entry name" value="Amidohydro-rel"/>
</dbReference>
<dbReference type="STRING" id="194439.CT1115"/>
<organism evidence="3 4">
    <name type="scientific">Chlorobaculum tepidum (strain ATCC 49652 / DSM 12025 / NBRC 103806 / TLS)</name>
    <name type="common">Chlorobium tepidum</name>
    <dbReference type="NCBI Taxonomy" id="194439"/>
    <lineage>
        <taxon>Bacteria</taxon>
        <taxon>Pseudomonadati</taxon>
        <taxon>Chlorobiota</taxon>
        <taxon>Chlorobiia</taxon>
        <taxon>Chlorobiales</taxon>
        <taxon>Chlorobiaceae</taxon>
        <taxon>Chlorobaculum</taxon>
    </lineage>
</organism>
<dbReference type="OrthoDB" id="1407586at2"/>
<keyword evidence="1" id="KW-1133">Transmembrane helix</keyword>
<evidence type="ECO:0000313" key="4">
    <source>
        <dbReference type="Proteomes" id="UP000001007"/>
    </source>
</evidence>
<dbReference type="AlphaFoldDB" id="Q8KDD9"/>
<keyword evidence="1" id="KW-0472">Membrane</keyword>
<reference evidence="3 4" key="1">
    <citation type="journal article" date="2002" name="Proc. Natl. Acad. Sci. U.S.A.">
        <title>The complete genome sequence of Chlorobium tepidum TLS, a photosynthetic, anaerobic, green-sulfur bacterium.</title>
        <authorList>
            <person name="Eisen J.A."/>
            <person name="Nelson K.E."/>
            <person name="Paulsen I.T."/>
            <person name="Heidelberg J.F."/>
            <person name="Wu M."/>
            <person name="Dodson R.J."/>
            <person name="Deboy R."/>
            <person name="Gwinn M.L."/>
            <person name="Nelson W.C."/>
            <person name="Haft D.H."/>
            <person name="Hickey E.K."/>
            <person name="Peterson J.D."/>
            <person name="Durkin A.S."/>
            <person name="Kolonay J.L."/>
            <person name="Yang F."/>
            <person name="Holt I."/>
            <person name="Umayam L.A."/>
            <person name="Mason T."/>
            <person name="Brenner M."/>
            <person name="Shea T.P."/>
            <person name="Parksey D."/>
            <person name="Nierman W.C."/>
            <person name="Feldblyum T.V."/>
            <person name="Hansen C.L."/>
            <person name="Craven M.B."/>
            <person name="Radune D."/>
            <person name="Vamathevan J."/>
            <person name="Khouri H."/>
            <person name="White O."/>
            <person name="Gruber T.M."/>
            <person name="Ketchum K.A."/>
            <person name="Venter J.C."/>
            <person name="Tettelin H."/>
            <person name="Bryant D.A."/>
            <person name="Fraser C.M."/>
        </authorList>
    </citation>
    <scope>NUCLEOTIDE SEQUENCE [LARGE SCALE GENOMIC DNA]</scope>
    <source>
        <strain evidence="4">ATCC 49652 / DSM 12025 / NBRC 103806 / TLS</strain>
    </source>
</reference>
<dbReference type="PATRIC" id="fig|194439.7.peg.1013"/>
<dbReference type="KEGG" id="cte:CT1115"/>
<dbReference type="EnsemblBacteria" id="AAM72348">
    <property type="protein sequence ID" value="AAM72348"/>
    <property type="gene ID" value="CT1115"/>
</dbReference>
<feature type="domain" description="Amidohydrolase-related" evidence="2">
    <location>
        <begin position="290"/>
        <end position="503"/>
    </location>
</feature>
<keyword evidence="1" id="KW-0812">Transmembrane</keyword>
<dbReference type="EMBL" id="AE006470">
    <property type="protein sequence ID" value="AAM72348.1"/>
    <property type="molecule type" value="Genomic_DNA"/>
</dbReference>
<evidence type="ECO:0000313" key="3">
    <source>
        <dbReference type="EMBL" id="AAM72348.1"/>
    </source>
</evidence>
<proteinExistence type="predicted"/>
<gene>
    <name evidence="3" type="ordered locus">CT1115</name>
</gene>
<sequence>MKKGVDMRYFYDSHCHMMNLSHPNLSAIIKRIYNDSIKPLLLKYSVYLKAALLLLLFVIPVVVITLLLTGHFVVIKWILYAVSLIAVILFVFVVVKFGDKKKREIEISKIKSNLLDKVKEKLANVMNLLAAMETDIGDCLIQMEEELRKKIPLNNVLVISGNGEKKEYDKIVLTPLIMDFGLKDSGKTNLIYKVRWKPIVAQVEDLCIGIRDYYLYRDKYITGHAEPLFQIIPFMGINTQNYYSEKDNTTGKSISVSLVQLLDKNFSEFKYDTSPQMRRKKIDAVNWRQFNGDIESIGSYYFLGIKVYPPLGFDPWPEDDIERAKVCYLYQYCIDHNIPITAHCSPGGFLVDDDFKNFSSPYKWEQVLDYTDEKNNKPFERLRLNLAHFGGADSKVWRKKIADMILKKDTVSSKYKYENLYTDISYQGVDKKSYDALKDLLDRYDSAERARLIERLIFGSDFMINLQDINSYSQYLDFFFKTNALTLEEKDMLCNKNAERFLFVG</sequence>
<dbReference type="Proteomes" id="UP000001007">
    <property type="component" value="Chromosome"/>
</dbReference>
<dbReference type="Pfam" id="PF04909">
    <property type="entry name" value="Amidohydro_2"/>
    <property type="match status" value="1"/>
</dbReference>
<dbReference type="InterPro" id="IPR032466">
    <property type="entry name" value="Metal_Hydrolase"/>
</dbReference>
<keyword evidence="4" id="KW-1185">Reference proteome</keyword>
<feature type="transmembrane region" description="Helical" evidence="1">
    <location>
        <begin position="46"/>
        <end position="68"/>
    </location>
</feature>
<dbReference type="Gene3D" id="3.20.20.140">
    <property type="entry name" value="Metal-dependent hydrolases"/>
    <property type="match status" value="1"/>
</dbReference>